<proteinExistence type="predicted"/>
<comment type="function">
    <text evidence="1">May promote appropriate targeting of ribosome-nascent polypeptide complexes.</text>
</comment>
<gene>
    <name evidence="4" type="ORF">CITCOLO1_LOCUS2322</name>
</gene>
<evidence type="ECO:0000313" key="4">
    <source>
        <dbReference type="EMBL" id="CAK9310687.1"/>
    </source>
</evidence>
<dbReference type="PROSITE" id="PS51151">
    <property type="entry name" value="NAC_AB"/>
    <property type="match status" value="1"/>
</dbReference>
<accession>A0ABP0XVX4</accession>
<name>A0ABP0XVX4_9ROSI</name>
<evidence type="ECO:0000256" key="1">
    <source>
        <dbReference type="ARBA" id="ARBA00004000"/>
    </source>
</evidence>
<dbReference type="Proteomes" id="UP001642487">
    <property type="component" value="Chromosome 10"/>
</dbReference>
<dbReference type="InterPro" id="IPR038187">
    <property type="entry name" value="NAC_A/B_dom_sf"/>
</dbReference>
<evidence type="ECO:0000259" key="3">
    <source>
        <dbReference type="PROSITE" id="PS51151"/>
    </source>
</evidence>
<dbReference type="PANTHER" id="PTHR21713">
    <property type="entry name" value="NASCENT POLYPEPTIDE ASSOCIATED COMPLEX ALPHA SUBUNIT-RELATED"/>
    <property type="match status" value="1"/>
</dbReference>
<protein>
    <recommendedName>
        <fullName evidence="3">NAC-A/B domain-containing protein</fullName>
    </recommendedName>
</protein>
<dbReference type="EMBL" id="OZ021744">
    <property type="protein sequence ID" value="CAK9310687.1"/>
    <property type="molecule type" value="Genomic_DNA"/>
</dbReference>
<dbReference type="Gene3D" id="2.20.70.30">
    <property type="entry name" value="Nascent polypeptide-associated complex domain"/>
    <property type="match status" value="1"/>
</dbReference>
<feature type="compositionally biased region" description="Basic and acidic residues" evidence="2">
    <location>
        <begin position="24"/>
        <end position="37"/>
    </location>
</feature>
<evidence type="ECO:0000313" key="5">
    <source>
        <dbReference type="Proteomes" id="UP001642487"/>
    </source>
</evidence>
<sequence length="317" mass="35136">MPTAPVVESVEPEKESHQFSSAAELEKKLECDDKPIVEDVDDDEDDDEDDEDDGKENGALGGSPLHISFSWSLTRIPSPPLSMFSATTNVFVLNPGFLAVQSFVISFHELAKMEMSFSMIVLYASKSMIFMLRYQFKLSQFCMRKESVLQFLLGRHSLRGSNESSKQSRSEKKSRKAMLKLGMKPVTGVSRVTIKRTKNILFFISKPDVFKSPNSETYVIFGEAKIEDLSSQLQTQAAQQFKMPDTGHVMGKPDISGTVEAGALGDEEEEEEIDESGVEARDIDLVMTQAGVSRTKAVKALKTHDGDIVSAIMELTT</sequence>
<feature type="domain" description="NAC-A/B" evidence="3">
    <location>
        <begin position="168"/>
        <end position="233"/>
    </location>
</feature>
<dbReference type="Pfam" id="PF01849">
    <property type="entry name" value="NAC"/>
    <property type="match status" value="1"/>
</dbReference>
<dbReference type="Pfam" id="PF19026">
    <property type="entry name" value="UBA_HYPK"/>
    <property type="match status" value="1"/>
</dbReference>
<dbReference type="InterPro" id="IPR016641">
    <property type="entry name" value="EGD2/NACA0like"/>
</dbReference>
<dbReference type="SMART" id="SM01407">
    <property type="entry name" value="NAC"/>
    <property type="match status" value="1"/>
</dbReference>
<dbReference type="Gene3D" id="1.10.8.10">
    <property type="entry name" value="DNA helicase RuvA subunit, C-terminal domain"/>
    <property type="match status" value="1"/>
</dbReference>
<organism evidence="4 5">
    <name type="scientific">Citrullus colocynthis</name>
    <name type="common">colocynth</name>
    <dbReference type="NCBI Taxonomy" id="252529"/>
    <lineage>
        <taxon>Eukaryota</taxon>
        <taxon>Viridiplantae</taxon>
        <taxon>Streptophyta</taxon>
        <taxon>Embryophyta</taxon>
        <taxon>Tracheophyta</taxon>
        <taxon>Spermatophyta</taxon>
        <taxon>Magnoliopsida</taxon>
        <taxon>eudicotyledons</taxon>
        <taxon>Gunneridae</taxon>
        <taxon>Pentapetalae</taxon>
        <taxon>rosids</taxon>
        <taxon>fabids</taxon>
        <taxon>Cucurbitales</taxon>
        <taxon>Cucurbitaceae</taxon>
        <taxon>Benincaseae</taxon>
        <taxon>Citrullus</taxon>
    </lineage>
</organism>
<reference evidence="4 5" key="1">
    <citation type="submission" date="2024-03" db="EMBL/GenBank/DDBJ databases">
        <authorList>
            <person name="Gkanogiannis A."/>
            <person name="Becerra Lopez-Lavalle L."/>
        </authorList>
    </citation>
    <scope>NUCLEOTIDE SEQUENCE [LARGE SCALE GENOMIC DNA]</scope>
</reference>
<dbReference type="CDD" id="cd14358">
    <property type="entry name" value="UBA_NAC_euk"/>
    <property type="match status" value="1"/>
</dbReference>
<dbReference type="InterPro" id="IPR002715">
    <property type="entry name" value="Nas_poly-pep-assoc_cplx_dom"/>
</dbReference>
<evidence type="ECO:0000256" key="2">
    <source>
        <dbReference type="SAM" id="MobiDB-lite"/>
    </source>
</evidence>
<dbReference type="InterPro" id="IPR044034">
    <property type="entry name" value="NAC-like_UBA"/>
</dbReference>
<dbReference type="CDD" id="cd22054">
    <property type="entry name" value="NAC_NACA"/>
    <property type="match status" value="1"/>
</dbReference>
<keyword evidence="5" id="KW-1185">Reference proteome</keyword>
<feature type="compositionally biased region" description="Acidic residues" evidence="2">
    <location>
        <begin position="38"/>
        <end position="54"/>
    </location>
</feature>
<feature type="region of interest" description="Disordered" evidence="2">
    <location>
        <begin position="1"/>
        <end position="61"/>
    </location>
</feature>